<accession>A0A807LJT4</accession>
<name>A0A807LJT4_9ENTR</name>
<dbReference type="Proteomes" id="UP000187148">
    <property type="component" value="Chromosome"/>
</dbReference>
<evidence type="ECO:0008006" key="4">
    <source>
        <dbReference type="Google" id="ProtNLM"/>
    </source>
</evidence>
<gene>
    <name evidence="2" type="ORF">BWI95_16995</name>
</gene>
<dbReference type="AlphaFoldDB" id="A0A807LJT4"/>
<reference evidence="2 3" key="1">
    <citation type="submission" date="2017-01" db="EMBL/GenBank/DDBJ databases">
        <authorList>
            <person name="Cao J.-M."/>
        </authorList>
    </citation>
    <scope>NUCLEOTIDE SEQUENCE [LARGE SCALE GENOMIC DNA]</scope>
    <source>
        <strain evidence="2 3">888-76</strain>
    </source>
</reference>
<dbReference type="KEGG" id="kco:BWI95_16995"/>
<keyword evidence="3" id="KW-1185">Reference proteome</keyword>
<dbReference type="EMBL" id="CP019445">
    <property type="protein sequence ID" value="APZ06621.1"/>
    <property type="molecule type" value="Genomic_DNA"/>
</dbReference>
<feature type="region of interest" description="Disordered" evidence="1">
    <location>
        <begin position="86"/>
        <end position="114"/>
    </location>
</feature>
<protein>
    <recommendedName>
        <fullName evidence="4">HK97 gp10 family phage protein</fullName>
    </recommendedName>
</protein>
<evidence type="ECO:0000313" key="3">
    <source>
        <dbReference type="Proteomes" id="UP000187148"/>
    </source>
</evidence>
<proteinExistence type="predicted"/>
<organism evidence="2 3">
    <name type="scientific">Kosakonia cowanii JCM 10956 = DSM 18146</name>
    <dbReference type="NCBI Taxonomy" id="1300165"/>
    <lineage>
        <taxon>Bacteria</taxon>
        <taxon>Pseudomonadati</taxon>
        <taxon>Pseudomonadota</taxon>
        <taxon>Gammaproteobacteria</taxon>
        <taxon>Enterobacterales</taxon>
        <taxon>Enterobacteriaceae</taxon>
        <taxon>Kosakonia</taxon>
    </lineage>
</organism>
<sequence>MGVKVKGVSQAVKTINRIANTIDGKKALRAVYSALYIVGAESATMVPIDTSTLLNSQFRDVNVNGTRITGKVGYSAKYAASVHEAPGKHLGKKTPRPVDKGQAPGSRGNIWDRTGEPEFLKKAGERTTIQVDTVVKKEMSL</sequence>
<dbReference type="RefSeq" id="WP_076769901.1">
    <property type="nucleotide sequence ID" value="NZ_CP019445.1"/>
</dbReference>
<evidence type="ECO:0000313" key="2">
    <source>
        <dbReference type="EMBL" id="APZ06621.1"/>
    </source>
</evidence>
<evidence type="ECO:0000256" key="1">
    <source>
        <dbReference type="SAM" id="MobiDB-lite"/>
    </source>
</evidence>